<dbReference type="PIRSF" id="PIRSF000185">
    <property type="entry name" value="Glu_DH"/>
    <property type="match status" value="1"/>
</dbReference>
<dbReference type="Pfam" id="PF02812">
    <property type="entry name" value="ELFV_dehydrog_N"/>
    <property type="match status" value="1"/>
</dbReference>
<dbReference type="PANTHER" id="PTHR11606">
    <property type="entry name" value="GLUTAMATE DEHYDROGENASE"/>
    <property type="match status" value="1"/>
</dbReference>
<proteinExistence type="inferred from homology"/>
<dbReference type="SUPFAM" id="SSF51735">
    <property type="entry name" value="NAD(P)-binding Rossmann-fold domains"/>
    <property type="match status" value="1"/>
</dbReference>
<evidence type="ECO:0000313" key="8">
    <source>
        <dbReference type="EMBL" id="SFW59025.1"/>
    </source>
</evidence>
<evidence type="ECO:0000256" key="2">
    <source>
        <dbReference type="ARBA" id="ARBA00023002"/>
    </source>
</evidence>
<feature type="domain" description="Glutamate/phenylalanine/leucine/valine/L-tryptophan dehydrogenase C-terminal" evidence="7">
    <location>
        <begin position="191"/>
        <end position="421"/>
    </location>
</feature>
<evidence type="ECO:0000256" key="5">
    <source>
        <dbReference type="PIRSR" id="PIRSR000185-2"/>
    </source>
</evidence>
<evidence type="ECO:0000256" key="1">
    <source>
        <dbReference type="ARBA" id="ARBA00006382"/>
    </source>
</evidence>
<dbReference type="RefSeq" id="WP_072317757.1">
    <property type="nucleotide sequence ID" value="NZ_FPJE01000013.1"/>
</dbReference>
<accession>A0A1K1QH62</accession>
<keyword evidence="5" id="KW-0547">Nucleotide-binding</keyword>
<evidence type="ECO:0000256" key="4">
    <source>
        <dbReference type="PIRSR" id="PIRSR000185-1"/>
    </source>
</evidence>
<dbReference type="InterPro" id="IPR014362">
    <property type="entry name" value="Glu_DH"/>
</dbReference>
<dbReference type="PRINTS" id="PR00082">
    <property type="entry name" value="GLFDHDRGNASE"/>
</dbReference>
<gene>
    <name evidence="8" type="ORF">SAMN02927921_02539</name>
</gene>
<dbReference type="InterPro" id="IPR006095">
    <property type="entry name" value="Glu/Leu/Phe/Val/Trp_DH"/>
</dbReference>
<name>A0A1K1QH62_9FLAO</name>
<dbReference type="EMBL" id="FPJE01000013">
    <property type="protein sequence ID" value="SFW59025.1"/>
    <property type="molecule type" value="Genomic_DNA"/>
</dbReference>
<evidence type="ECO:0000256" key="3">
    <source>
        <dbReference type="PIRNR" id="PIRNR000185"/>
    </source>
</evidence>
<evidence type="ECO:0000259" key="7">
    <source>
        <dbReference type="SMART" id="SM00839"/>
    </source>
</evidence>
<keyword evidence="5" id="KW-0520">NAD</keyword>
<dbReference type="OrthoDB" id="9803297at2"/>
<keyword evidence="9" id="KW-1185">Reference proteome</keyword>
<sequence length="435" mass="47540">MNRKENTYVSTDSKLFDVIADSIEESLTAIKASDELRDILTRPVKKVHVTVPVALNNGSIRVYEGYRVIHSNILGPSIGGIRYDADIDEDKLEALAAWMTFKTALADLPFGGAKGGIKCNPGSLKDNEKEQLSRGYAAAMSQVFGVETDIPSPEMGTGEREMAWILDEYNKITGNSALGVITGKPVILGGSRGRKSATGRGVMITVLEVFKRLGIEPEGATAVIQGFGNVGKHTALWLRDQGVRILGISDLSAAYYHEDGIDIDNALEHVRQHETLSGFPGAQEIDHSELFRIPVDVVIPAARESTVTETIARDISAKVVVEAANGPLVPGADAILGEKEIVVVPDILAGAGGAIVSYYEWVQNRLGKRWLEEEIHYRHDEKIRSAFEKVWQNSEKYQVSLRKGAYIAAVKKLDVSYRLNKSFGYLPGGIVRYCV</sequence>
<dbReference type="PANTHER" id="PTHR11606:SF13">
    <property type="entry name" value="GLUTAMATE DEHYDROGENASE 1, MITOCHONDRIAL"/>
    <property type="match status" value="1"/>
</dbReference>
<dbReference type="SMART" id="SM00839">
    <property type="entry name" value="ELFV_dehydrog"/>
    <property type="match status" value="1"/>
</dbReference>
<evidence type="ECO:0000256" key="6">
    <source>
        <dbReference type="RuleBase" id="RU004417"/>
    </source>
</evidence>
<dbReference type="InterPro" id="IPR006096">
    <property type="entry name" value="Glu/Leu/Phe/Val/Trp_DH_C"/>
</dbReference>
<dbReference type="InterPro" id="IPR006097">
    <property type="entry name" value="Glu/Leu/Phe/Val/Trp_DH_dimer"/>
</dbReference>
<dbReference type="InterPro" id="IPR046346">
    <property type="entry name" value="Aminoacid_DH-like_N_sf"/>
</dbReference>
<feature type="binding site" evidence="5">
    <location>
        <position position="102"/>
    </location>
    <ligand>
        <name>substrate</name>
    </ligand>
</feature>
<dbReference type="InterPro" id="IPR036291">
    <property type="entry name" value="NAD(P)-bd_dom_sf"/>
</dbReference>
<feature type="binding site" evidence="5">
    <location>
        <position position="229"/>
    </location>
    <ligand>
        <name>NAD(+)</name>
        <dbReference type="ChEBI" id="CHEBI:57540"/>
    </ligand>
</feature>
<dbReference type="InterPro" id="IPR033922">
    <property type="entry name" value="NAD_bind_Glu_DH"/>
</dbReference>
<dbReference type="PROSITE" id="PS00074">
    <property type="entry name" value="GLFV_DEHYDROGENASE"/>
    <property type="match status" value="1"/>
</dbReference>
<organism evidence="8 9">
    <name type="scientific">Sinomicrobium oceani</name>
    <dbReference type="NCBI Taxonomy" id="1150368"/>
    <lineage>
        <taxon>Bacteria</taxon>
        <taxon>Pseudomonadati</taxon>
        <taxon>Bacteroidota</taxon>
        <taxon>Flavobacteriia</taxon>
        <taxon>Flavobacteriales</taxon>
        <taxon>Flavobacteriaceae</taxon>
        <taxon>Sinomicrobium</taxon>
    </lineage>
</organism>
<dbReference type="STRING" id="1150368.SAMN02927921_02539"/>
<reference evidence="8 9" key="1">
    <citation type="submission" date="2016-11" db="EMBL/GenBank/DDBJ databases">
        <authorList>
            <person name="Jaros S."/>
            <person name="Januszkiewicz K."/>
            <person name="Wedrychowicz H."/>
        </authorList>
    </citation>
    <scope>NUCLEOTIDE SEQUENCE [LARGE SCALE GENOMIC DNA]</scope>
    <source>
        <strain evidence="8 9">CGMCC 1.12145</strain>
    </source>
</reference>
<comment type="similarity">
    <text evidence="1 3 6">Belongs to the Glu/Leu/Phe/Val dehydrogenases family.</text>
</comment>
<evidence type="ECO:0000313" key="9">
    <source>
        <dbReference type="Proteomes" id="UP000182248"/>
    </source>
</evidence>
<dbReference type="SUPFAM" id="SSF53223">
    <property type="entry name" value="Aminoacid dehydrogenase-like, N-terminal domain"/>
    <property type="match status" value="1"/>
</dbReference>
<feature type="active site" description="Proton donor" evidence="4">
    <location>
        <position position="114"/>
    </location>
</feature>
<feature type="binding site" evidence="5">
    <location>
        <position position="357"/>
    </location>
    <ligand>
        <name>substrate</name>
    </ligand>
</feature>
<dbReference type="Gene3D" id="3.40.50.10860">
    <property type="entry name" value="Leucine Dehydrogenase, chain A, domain 1"/>
    <property type="match status" value="1"/>
</dbReference>
<dbReference type="GO" id="GO:0006538">
    <property type="term" value="P:L-glutamate catabolic process"/>
    <property type="evidence" value="ECO:0007669"/>
    <property type="project" value="TreeGrafter"/>
</dbReference>
<keyword evidence="2 3" id="KW-0560">Oxidoreductase</keyword>
<dbReference type="GO" id="GO:0004352">
    <property type="term" value="F:glutamate dehydrogenase (NAD+) activity"/>
    <property type="evidence" value="ECO:0007669"/>
    <property type="project" value="TreeGrafter"/>
</dbReference>
<dbReference type="Pfam" id="PF00208">
    <property type="entry name" value="ELFV_dehydrog"/>
    <property type="match status" value="1"/>
</dbReference>
<protein>
    <recommendedName>
        <fullName evidence="3">Glutamate dehydrogenase</fullName>
    </recommendedName>
</protein>
<dbReference type="Gene3D" id="3.40.50.720">
    <property type="entry name" value="NAD(P)-binding Rossmann-like Domain"/>
    <property type="match status" value="1"/>
</dbReference>
<dbReference type="AlphaFoldDB" id="A0A1K1QH62"/>
<dbReference type="InterPro" id="IPR033524">
    <property type="entry name" value="Glu/Leu/Phe/Val_DH_AS"/>
</dbReference>
<feature type="binding site" evidence="5">
    <location>
        <position position="198"/>
    </location>
    <ligand>
        <name>NAD(+)</name>
        <dbReference type="ChEBI" id="CHEBI:57540"/>
    </ligand>
</feature>
<dbReference type="GO" id="GO:0000166">
    <property type="term" value="F:nucleotide binding"/>
    <property type="evidence" value="ECO:0007669"/>
    <property type="project" value="UniProtKB-KW"/>
</dbReference>
<dbReference type="CDD" id="cd01076">
    <property type="entry name" value="NAD_bind_1_Glu_DH"/>
    <property type="match status" value="1"/>
</dbReference>
<dbReference type="Proteomes" id="UP000182248">
    <property type="component" value="Unassembled WGS sequence"/>
</dbReference>